<proteinExistence type="predicted"/>
<evidence type="ECO:0000256" key="4">
    <source>
        <dbReference type="SAM" id="MobiDB-lite"/>
    </source>
</evidence>
<evidence type="ECO:0000313" key="5">
    <source>
        <dbReference type="EMBL" id="AIS22411.1"/>
    </source>
</evidence>
<comment type="subcellular location">
    <subcellularLocation>
        <location evidence="1">Virion</location>
    </subcellularLocation>
</comment>
<evidence type="ECO:0000256" key="1">
    <source>
        <dbReference type="ARBA" id="ARBA00004328"/>
    </source>
</evidence>
<protein>
    <submittedName>
        <fullName evidence="5">Polyprotein</fullName>
    </submittedName>
</protein>
<dbReference type="Pfam" id="PF00767">
    <property type="entry name" value="Poty_coat"/>
    <property type="match status" value="1"/>
</dbReference>
<evidence type="ECO:0000256" key="2">
    <source>
        <dbReference type="ARBA" id="ARBA00022561"/>
    </source>
</evidence>
<reference evidence="5" key="1">
    <citation type="submission" date="2014-07" db="EMBL/GenBank/DDBJ databases">
        <title>Characterization of Yam Macluravirus infecting Dioscorea alata (greater yam).</title>
        <authorList>
            <person name="Manasa V.G."/>
            <person name="Rajitha M."/>
            <person name="Pravi V."/>
            <person name="Nath V.S."/>
            <person name="Makesh Kumar T."/>
            <person name="Jeeva M.L."/>
        </authorList>
    </citation>
    <scope>NUCLEOTIDE SEQUENCE</scope>
    <source>
        <strain evidence="5">YMCTCRI-03</strain>
    </source>
</reference>
<name>A0A096ZN65_9POTY</name>
<feature type="compositionally biased region" description="Basic and acidic residues" evidence="4">
    <location>
        <begin position="263"/>
        <end position="280"/>
    </location>
</feature>
<keyword evidence="2" id="KW-0167">Capsid protein</keyword>
<feature type="region of interest" description="Disordered" evidence="4">
    <location>
        <begin position="263"/>
        <end position="288"/>
    </location>
</feature>
<feature type="compositionally biased region" description="Basic and acidic residues" evidence="4">
    <location>
        <begin position="12"/>
        <end position="27"/>
    </location>
</feature>
<dbReference type="EMBL" id="KM201261">
    <property type="protein sequence ID" value="AIS22411.1"/>
    <property type="molecule type" value="Genomic_RNA"/>
</dbReference>
<feature type="non-terminal residue" evidence="5">
    <location>
        <position position="1"/>
    </location>
</feature>
<organism evidence="5">
    <name type="scientific">Macluravirus YMCTCRI-03</name>
    <dbReference type="NCBI Taxonomy" id="1551382"/>
    <lineage>
        <taxon>Viruses</taxon>
        <taxon>Riboviria</taxon>
        <taxon>Orthornavirae</taxon>
        <taxon>Pisuviricota</taxon>
        <taxon>Stelpaviricetes</taxon>
        <taxon>Patatavirales</taxon>
        <taxon>Potyviridae</taxon>
        <taxon>Macluravirus</taxon>
    </lineage>
</organism>
<accession>A0A096ZN65</accession>
<evidence type="ECO:0000256" key="3">
    <source>
        <dbReference type="ARBA" id="ARBA00022844"/>
    </source>
</evidence>
<sequence>MDLTLAPTEQTTQKDKGKQHEQRRDGRPGPSTQPIETGDNNNNQPIEQLGDMHDEEIEWRIPAIAKSLRHISIPRVKGKAVWNQKILKKISKEQYYETTQMATSENFEKWMEAIRKNLGTTTEADFQICLTSWCLWTANNGTSPELDPSQVMEVHANGQIIEVPISIFIEPAATLGGLRKIMRRLSGVTSKILEEGGVMTAWGKKRGFTQRTMIPYAFDAYMQTDSTPKTVREQLNQSKAAAIGSGVQRALLLDGKLHRSKVSYERHTDEDRDEYEHSDNGDQGPSLY</sequence>
<dbReference type="GO" id="GO:0019028">
    <property type="term" value="C:viral capsid"/>
    <property type="evidence" value="ECO:0007669"/>
    <property type="project" value="UniProtKB-KW"/>
</dbReference>
<feature type="region of interest" description="Disordered" evidence="4">
    <location>
        <begin position="1"/>
        <end position="47"/>
    </location>
</feature>
<dbReference type="InterPro" id="IPR001592">
    <property type="entry name" value="Poty_coat"/>
</dbReference>
<feature type="compositionally biased region" description="Polar residues" evidence="4">
    <location>
        <begin position="30"/>
        <end position="46"/>
    </location>
</feature>
<keyword evidence="3" id="KW-0946">Virion</keyword>